<dbReference type="SUPFAM" id="SSF54236">
    <property type="entry name" value="Ubiquitin-like"/>
    <property type="match status" value="1"/>
</dbReference>
<dbReference type="Pfam" id="PF00612">
    <property type="entry name" value="IQ"/>
    <property type="match status" value="4"/>
</dbReference>
<comment type="similarity">
    <text evidence="27">Belongs to the SCAMP family.</text>
</comment>
<dbReference type="GO" id="GO:0005884">
    <property type="term" value="C:actin filament"/>
    <property type="evidence" value="ECO:0007669"/>
    <property type="project" value="TreeGrafter"/>
</dbReference>
<feature type="domain" description="Myosin motor" evidence="33">
    <location>
        <begin position="161"/>
        <end position="971"/>
    </location>
</feature>
<feature type="region of interest" description="Disordered" evidence="29">
    <location>
        <begin position="2396"/>
        <end position="2583"/>
    </location>
</feature>
<dbReference type="PROSITE" id="PS50293">
    <property type="entry name" value="TPR_REGION"/>
    <property type="match status" value="2"/>
</dbReference>
<dbReference type="SUPFAM" id="SSF81901">
    <property type="entry name" value="HCP-like"/>
    <property type="match status" value="1"/>
</dbReference>
<feature type="region of interest" description="Disordered" evidence="29">
    <location>
        <begin position="1679"/>
        <end position="1748"/>
    </location>
</feature>
<evidence type="ECO:0000256" key="28">
    <source>
        <dbReference type="SAM" id="Coils"/>
    </source>
</evidence>
<feature type="region of interest" description="Disordered" evidence="29">
    <location>
        <begin position="1530"/>
        <end position="1649"/>
    </location>
</feature>
<dbReference type="Proteomes" id="UP000298787">
    <property type="component" value="Chromosome 4"/>
</dbReference>
<feature type="region of interest" description="Disordered" evidence="29">
    <location>
        <begin position="716"/>
        <end position="775"/>
    </location>
</feature>
<dbReference type="Gene3D" id="1.25.40.10">
    <property type="entry name" value="Tetratricopeptide repeat domain"/>
    <property type="match status" value="3"/>
</dbReference>
<dbReference type="CDD" id="cd01385">
    <property type="entry name" value="MYSc_Myo9"/>
    <property type="match status" value="1"/>
</dbReference>
<dbReference type="SUPFAM" id="SSF48350">
    <property type="entry name" value="GTPase activation domain, GAP"/>
    <property type="match status" value="1"/>
</dbReference>
<evidence type="ECO:0000256" key="16">
    <source>
        <dbReference type="ARBA" id="ARBA00023018"/>
    </source>
</evidence>
<feature type="transmembrane region" description="Helical" evidence="27">
    <location>
        <begin position="2760"/>
        <end position="2783"/>
    </location>
</feature>
<dbReference type="PROSITE" id="PS50005">
    <property type="entry name" value="TPR"/>
    <property type="match status" value="6"/>
</dbReference>
<dbReference type="Gene3D" id="3.30.60.20">
    <property type="match status" value="1"/>
</dbReference>
<dbReference type="SMART" id="SM00109">
    <property type="entry name" value="C1"/>
    <property type="match status" value="1"/>
</dbReference>
<dbReference type="FunFam" id="1.20.58.530:FF:000005">
    <property type="entry name" value="unconventional myosin-IXa isoform X1"/>
    <property type="match status" value="1"/>
</dbReference>
<evidence type="ECO:0000256" key="18">
    <source>
        <dbReference type="ARBA" id="ARBA00023123"/>
    </source>
</evidence>
<evidence type="ECO:0000256" key="13">
    <source>
        <dbReference type="ARBA" id="ARBA00022833"/>
    </source>
</evidence>
<feature type="repeat" description="TPR" evidence="25">
    <location>
        <begin position="3170"/>
        <end position="3203"/>
    </location>
</feature>
<feature type="coiled-coil region" evidence="28">
    <location>
        <begin position="2678"/>
        <end position="2712"/>
    </location>
</feature>
<dbReference type="Gene3D" id="1.10.555.10">
    <property type="entry name" value="Rho GTPase activation protein"/>
    <property type="match status" value="1"/>
</dbReference>
<dbReference type="GO" id="GO:0008270">
    <property type="term" value="F:zinc ion binding"/>
    <property type="evidence" value="ECO:0007669"/>
    <property type="project" value="UniProtKB-KW"/>
</dbReference>
<dbReference type="Gene3D" id="1.20.58.530">
    <property type="match status" value="1"/>
</dbReference>
<dbReference type="GO" id="GO:0016459">
    <property type="term" value="C:myosin complex"/>
    <property type="evidence" value="ECO:0007669"/>
    <property type="project" value="UniProtKB-KW"/>
</dbReference>
<evidence type="ECO:0000256" key="6">
    <source>
        <dbReference type="ARBA" id="ARBA00022468"/>
    </source>
</evidence>
<feature type="repeat" description="TPR" evidence="25">
    <location>
        <begin position="3238"/>
        <end position="3271"/>
    </location>
</feature>
<dbReference type="Pfam" id="PF00788">
    <property type="entry name" value="RA"/>
    <property type="match status" value="1"/>
</dbReference>
<keyword evidence="13" id="KW-0862">Zinc</keyword>
<dbReference type="FunFam" id="3.30.60.20:FF:000020">
    <property type="entry name" value="Putative unconventional myosin-IXa"/>
    <property type="match status" value="1"/>
</dbReference>
<keyword evidence="27" id="KW-0813">Transport</keyword>
<evidence type="ECO:0000256" key="11">
    <source>
        <dbReference type="ARBA" id="ARBA00022741"/>
    </source>
</evidence>
<evidence type="ECO:0000259" key="30">
    <source>
        <dbReference type="PROSITE" id="PS50081"/>
    </source>
</evidence>
<feature type="domain" description="Phorbol-ester/DAG-type" evidence="30">
    <location>
        <begin position="2036"/>
        <end position="2085"/>
    </location>
</feature>
<evidence type="ECO:0000256" key="24">
    <source>
        <dbReference type="ARBA" id="ARBA00045589"/>
    </source>
</evidence>
<feature type="compositionally biased region" description="Basic and acidic residues" evidence="29">
    <location>
        <begin position="1868"/>
        <end position="1880"/>
    </location>
</feature>
<evidence type="ECO:0000256" key="29">
    <source>
        <dbReference type="SAM" id="MobiDB-lite"/>
    </source>
</evidence>
<evidence type="ECO:0000256" key="23">
    <source>
        <dbReference type="ARBA" id="ARBA00034103"/>
    </source>
</evidence>
<dbReference type="InterPro" id="IPR046987">
    <property type="entry name" value="Myo9"/>
</dbReference>
<feature type="compositionally biased region" description="Polar residues" evidence="29">
    <location>
        <begin position="1403"/>
        <end position="1412"/>
    </location>
</feature>
<feature type="region of interest" description="Disordered" evidence="29">
    <location>
        <begin position="2347"/>
        <end position="2374"/>
    </location>
</feature>
<protein>
    <recommendedName>
        <fullName evidence="27">Secretory carrier-associated membrane protein</fullName>
        <shortName evidence="27">Secretory carrier membrane protein</shortName>
    </recommendedName>
</protein>
<dbReference type="GO" id="GO:0000146">
    <property type="term" value="F:microfilament motor activity"/>
    <property type="evidence" value="ECO:0007669"/>
    <property type="project" value="InterPro"/>
</dbReference>
<evidence type="ECO:0000256" key="17">
    <source>
        <dbReference type="ARBA" id="ARBA00023054"/>
    </source>
</evidence>
<feature type="region of interest" description="Actin-binding" evidence="26">
    <location>
        <begin position="853"/>
        <end position="875"/>
    </location>
</feature>
<evidence type="ECO:0000256" key="25">
    <source>
        <dbReference type="PROSITE-ProRule" id="PRU00339"/>
    </source>
</evidence>
<feature type="region of interest" description="Disordered" evidence="29">
    <location>
        <begin position="1484"/>
        <end position="1508"/>
    </location>
</feature>
<dbReference type="GO" id="GO:0005524">
    <property type="term" value="F:ATP binding"/>
    <property type="evidence" value="ECO:0007669"/>
    <property type="project" value="UniProtKB-UniRule"/>
</dbReference>
<feature type="transmembrane region" description="Helical" evidence="27">
    <location>
        <begin position="2825"/>
        <end position="2845"/>
    </location>
</feature>
<dbReference type="GO" id="GO:0015031">
    <property type="term" value="P:protein transport"/>
    <property type="evidence" value="ECO:0007669"/>
    <property type="project" value="InterPro"/>
</dbReference>
<feature type="compositionally biased region" description="Polar residues" evidence="29">
    <location>
        <begin position="1537"/>
        <end position="1550"/>
    </location>
</feature>
<keyword evidence="18 26" id="KW-0518">Myosin</keyword>
<evidence type="ECO:0000256" key="2">
    <source>
        <dbReference type="ARBA" id="ARBA00004167"/>
    </source>
</evidence>
<feature type="transmembrane region" description="Helical" evidence="27">
    <location>
        <begin position="2795"/>
        <end position="2813"/>
    </location>
</feature>
<keyword evidence="16" id="KW-0770">Synapse</keyword>
<evidence type="ECO:0000256" key="8">
    <source>
        <dbReference type="ARBA" id="ARBA00022692"/>
    </source>
</evidence>
<evidence type="ECO:0000256" key="4">
    <source>
        <dbReference type="ARBA" id="ARBA00004624"/>
    </source>
</evidence>
<dbReference type="Pfam" id="PF00620">
    <property type="entry name" value="RhoGAP"/>
    <property type="match status" value="1"/>
</dbReference>
<comment type="subcellular location">
    <subcellularLocation>
        <location evidence="4">Cell projection</location>
        <location evidence="4">Growth cone</location>
    </subcellularLocation>
    <subcellularLocation>
        <location evidence="3">Cytoplasm</location>
    </subcellularLocation>
    <subcellularLocation>
        <location evidence="1 27">Membrane</location>
        <topology evidence="1 27">Multi-pass membrane protein</topology>
    </subcellularLocation>
    <subcellularLocation>
        <location evidence="2">Membrane</location>
        <topology evidence="2">Single-pass membrane protein</topology>
    </subcellularLocation>
    <subcellularLocation>
        <location evidence="23">Synapse</location>
    </subcellularLocation>
</comment>
<evidence type="ECO:0000256" key="21">
    <source>
        <dbReference type="ARBA" id="ARBA00023203"/>
    </source>
</evidence>
<dbReference type="GO" id="GO:0016020">
    <property type="term" value="C:membrane"/>
    <property type="evidence" value="ECO:0007669"/>
    <property type="project" value="UniProtKB-SubCell"/>
</dbReference>
<feature type="compositionally biased region" description="Basic and acidic residues" evidence="29">
    <location>
        <begin position="1496"/>
        <end position="1508"/>
    </location>
</feature>
<feature type="compositionally biased region" description="Basic residues" evidence="29">
    <location>
        <begin position="1708"/>
        <end position="1717"/>
    </location>
</feature>
<feature type="transmembrane region" description="Helical" evidence="27">
    <location>
        <begin position="2865"/>
        <end position="2889"/>
    </location>
</feature>
<dbReference type="CDD" id="cd04377">
    <property type="entry name" value="RhoGAP_myosin_IX"/>
    <property type="match status" value="1"/>
</dbReference>
<dbReference type="SMART" id="SM00324">
    <property type="entry name" value="RhoGAP"/>
    <property type="match status" value="1"/>
</dbReference>
<dbReference type="SMART" id="SM00028">
    <property type="entry name" value="TPR"/>
    <property type="match status" value="8"/>
</dbReference>
<feature type="repeat" description="TPR" evidence="25">
    <location>
        <begin position="3102"/>
        <end position="3135"/>
    </location>
</feature>
<dbReference type="InterPro" id="IPR029071">
    <property type="entry name" value="Ubiquitin-like_domsf"/>
</dbReference>
<dbReference type="PRINTS" id="PR00193">
    <property type="entry name" value="MYOSINHEAVY"/>
</dbReference>
<dbReference type="PROSITE" id="PS51456">
    <property type="entry name" value="MYOSIN_MOTOR"/>
    <property type="match status" value="1"/>
</dbReference>
<dbReference type="GO" id="GO:0045198">
    <property type="term" value="P:establishment of epithelial cell apical/basal polarity"/>
    <property type="evidence" value="ECO:0007669"/>
    <property type="project" value="TreeGrafter"/>
</dbReference>
<dbReference type="Gene3D" id="3.10.20.90">
    <property type="entry name" value="Phosphatidylinositol 3-kinase Catalytic Subunit, Chain A, domain 1"/>
    <property type="match status" value="1"/>
</dbReference>
<dbReference type="InterPro" id="IPR008936">
    <property type="entry name" value="Rho_GTPase_activation_prot"/>
</dbReference>
<keyword evidence="10" id="KW-0677">Repeat</keyword>
<feature type="repeat" description="TPR" evidence="25">
    <location>
        <begin position="3204"/>
        <end position="3237"/>
    </location>
</feature>
<dbReference type="CDD" id="cd20883">
    <property type="entry name" value="C1_Myosin-IXa"/>
    <property type="match status" value="1"/>
</dbReference>
<gene>
    <name evidence="34" type="ORF">D9C73_003621</name>
</gene>
<evidence type="ECO:0000256" key="19">
    <source>
        <dbReference type="ARBA" id="ARBA00023136"/>
    </source>
</evidence>
<dbReference type="PROSITE" id="PS50096">
    <property type="entry name" value="IQ"/>
    <property type="match status" value="3"/>
</dbReference>
<feature type="repeat" description="TPR" evidence="25">
    <location>
        <begin position="3001"/>
        <end position="3034"/>
    </location>
</feature>
<dbReference type="FunFam" id="1.20.58.530:FF:000009">
    <property type="entry name" value="unconventional myosin-IXb isoform X1"/>
    <property type="match status" value="1"/>
</dbReference>
<dbReference type="PROSITE" id="PS50238">
    <property type="entry name" value="RHOGAP"/>
    <property type="match status" value="1"/>
</dbReference>
<comment type="similarity">
    <text evidence="5 26">Belongs to the TRAFAC class myosin-kinesin ATPase superfamily. Myosin family.</text>
</comment>
<dbReference type="InterPro" id="IPR002219">
    <property type="entry name" value="PKC_DAG/PE"/>
</dbReference>
<dbReference type="InterPro" id="IPR036023">
    <property type="entry name" value="MYSc_Myo9"/>
</dbReference>
<feature type="compositionally biased region" description="Polar residues" evidence="29">
    <location>
        <begin position="1284"/>
        <end position="1295"/>
    </location>
</feature>
<feature type="compositionally biased region" description="Low complexity" evidence="29">
    <location>
        <begin position="2519"/>
        <end position="2530"/>
    </location>
</feature>
<dbReference type="PROSITE" id="PS00479">
    <property type="entry name" value="ZF_DAG_PE_1"/>
    <property type="match status" value="1"/>
</dbReference>
<dbReference type="FunFam" id="3.40.850.10:FF:000008">
    <property type="entry name" value="Putative unconventional myosin-IXa"/>
    <property type="match status" value="1"/>
</dbReference>
<dbReference type="PANTHER" id="PTHR46184:SF3">
    <property type="entry name" value="UNCONVENTIONAL MYOSIN-IXA"/>
    <property type="match status" value="1"/>
</dbReference>
<dbReference type="SMART" id="SM00314">
    <property type="entry name" value="RA"/>
    <property type="match status" value="1"/>
</dbReference>
<dbReference type="Pfam" id="PF04144">
    <property type="entry name" value="SCAMP"/>
    <property type="match status" value="1"/>
</dbReference>
<keyword evidence="12" id="KW-0863">Zinc-finger</keyword>
<accession>A0A4U5U5N4</accession>
<dbReference type="STRING" id="240159.A0A4U5U5N4"/>
<evidence type="ECO:0000259" key="32">
    <source>
        <dbReference type="PROSITE" id="PS50238"/>
    </source>
</evidence>
<evidence type="ECO:0000313" key="34">
    <source>
        <dbReference type="EMBL" id="TKS69556.1"/>
    </source>
</evidence>
<dbReference type="Gene3D" id="1.20.120.720">
    <property type="entry name" value="Myosin VI head, motor domain, U50 subdomain"/>
    <property type="match status" value="1"/>
</dbReference>
<dbReference type="Gene3D" id="3.40.850.10">
    <property type="entry name" value="Kinesin motor domain"/>
    <property type="match status" value="2"/>
</dbReference>
<keyword evidence="14 26" id="KW-0067">ATP-binding</keyword>
<keyword evidence="15 27" id="KW-1133">Transmembrane helix</keyword>
<dbReference type="GO" id="GO:0005737">
    <property type="term" value="C:cytoplasm"/>
    <property type="evidence" value="ECO:0007669"/>
    <property type="project" value="UniProtKB-SubCell"/>
</dbReference>
<sequence length="3312" mass="375974">MSARDGVGGVGGVGTLGRRQRFENSEFTVRIYPGALAEGTIYCPISARKTTTAAEAIERVIDRLQLDRTKCYVLAEVKEFGGEEWILNPCDCPVQRMMLWPRVALEHRPLSGGEDYRFLLRQKNLDGSIHYGGSLQMWLQVTEERRRMVERGLLPQPDSQGDHADLCHLPELNERSLLDNLRSRFRQEKIYTYVGSILIVINPFKFLPIYNPKYVKMYDNHTLGDLEPHIYAVADVAYHAMLQREKNQCIVISGESGSGKTQSTNFLIHHLTALSQKGFASGVEQIILGAGPVLEAFGNAKTAHNNNSSRFGKFIQVNYQESGTVRGAYVEKYLLEKSRLVYQEHNERNYHVFYYLLAGASEEERKAFHLKKPEEYHYLSQDCFTVEGEDLKHDFERLQLAMEMVGFLPATRKQIFCLLSAILHLGNIRYKRKTYRDDSIDICNPEVLPVVSELLEVKEEMLFEALTTRKTVTVGEKLIVPYKLAEANTVRDSMAKSLYSALFDWIVFRINHALLNVKDLVETTKILSIGVLDIFGFEDYENNSFEQFCINFANERLQHYFNQHIFKLEQEEYRAEGISWHNIDYIDNTGCINLISKKPTALFHLLDEECNFPQATNQTLLDKFKRQHEGNSYIEFPAVMEPAFIIRHYAGKVKYGVKDFREKNTDHMRPDIVALLKSSKNAFICSLMGIDPSATFRWAVLRAYFRALVAFREAGKRHTQKRTGVTRKSPRTPLSDLQGSNTINEKSPRSSPGLGWNGRVGRQSRLSSSGSTTEEDGIFVNSASSKLLERAHDILMRNKNYKSKPVLPKHLLNVKSLKYLSNLALHDRITKSLLHLHKKKKPPSISAQFQASLNKLMETLGQSEPYFVKCIRSNAEKLPLRFNDNLVLRQLRYTGMLETVRIRQSGYNIKFSFKDFVHHFSVLLPEGTSATKEGIQQCLDQLDHEPDGYQVGKTMVFLREAERQRLQALLHGEVLRHIVTLQRRFRARLERQQFVRMREAAICIQKWWRLYQPIVEEEEEEEEVYDPAVQEGAALCLQTHWRGYRERQRFRLWREAALVLQRAWRSWLYRRCTAALVIQTAWRCHQAREAYLRLYAAVTQLQAISKGYLARQSLKDLREQKLREEKEQQEKLLQLQNGQVSLSPEEEEEPPERIMGLDLSTWEDRSYEQRERSLQIISSYEGAVREEGEHARTKERPRAQTEAPAPILPSTVVVRERSRTVDEPSQKTTRAKRESRRMRELEQAKFSLELLKVRATSGGASSPSEERRWSIELVPPSTPPLRSPQGTPDSQSSKGSFELLSLDEEAPKAIEEMTDSEDPCSPLPSVAEPDVEIVSTSPKPVEPHRTDVSDAVAHPGSQGQTKMDLAAPSAHTHPPKIENYLPTFYVPASEGSTVISRRPAEEPQQNTEAAVSTTTTTVFKPLKERRESARRPRFETSAAQTGELTPSPHKPDPAPVPQSPVPVSISVPRADPTVIEKLVRLNEEKEVRQRNQQQQNEKEMMEQIRQQKEALERQRHFFAQYERDMFEKQRGEALHKIQQSRQSTGESATSVKPIRPSSLLIEKTAGLAPHTRARSDSNAPSVPSHPGEKLKVRAPHPQLPPPPASVSRERRRPVADGWAPKLTLESKDGGGTRVRTAAKKPPSNQVTTVSMTDKPGNIFFSPTDKVTFTKFDGDVVTKKTPEAVSREGPTPASKPAKGTKVRDVGRAGQKKKARMARTRSDFLTRAPVLSVGGDSDEDDFDGDSPLTSLSPRHFTLPLVKQSSTEAGLGESCFSDSDMPASLEEQKKIQKAISSGDLVKVESMRKNTQDGRVRKMRFWGKTKYGDKKTSREKLICGGDSMDGDYGDTGPLLGEAGQENMSPPCSPDPTLDRGFSDLKENKGPSPKVKRRRSVKISSVALEPAQWQNDALQILTCTNDYRSMNDFLMKKISDLDTEDSKKDTMVDVVFKKALKEFRLNIFNSYSTALAMDDGKSIRYKDLYALFEHILEKTMRQEQRDWRESPVTVWVNTFKVFLDEFMTEYKPLDSTLSKVEEHNGHIFKSTQYSIPTYCEFCSSLIWMMDRACVCKLCRYACHRKCCQKTTTKCSKKFDPELSSRQFGVEVSRLTNDERTVPLVVEKLINYIEMHGLYTEGIYRKSGSTNKIKELKQGLDTDVDSVNLDDYNIHVIASVFKQWLRDLPNPLMTFELYEEFIRAMGLQDKKETIRGVYSVIDQLSRTHLNTLERLIFHLVRIALQEDTNRMSANALAIVFAPCILRCPDTIDPLQSVQDIGKTTACVELIICEQMNKYKVRLKDISSLEFAENKAKCRLTLIRRSMGKGRVQRLSYHAPSPPVSPRLPSVADVVIEESGEDEEGADSFSEISEHQQAAMQQEERVLTEQIESLQKEKEELTFEMLTLEPRASDDETLESEASIGTADSSENLNVDSEGTISDFSERGPVVTSPWPRRSDGKSPRRHALRRQPDSLDSVDSCSSVSSYSSSSHFHPSSSSSTATTRRFRFHGKSPPVGLGLTQAQAPNTSQASRSDSIDSSPTGDLEAAYDERPQFTSRGTFNPERGKQKLKGAKHSTLRHSREGDGHGRDPPDIPQQLVLYGSNEFMEQHRHHRGHRPTDRPTDGQELLFNLRQDKLSSTMSGYDSNPFADPVDVNPFQGKHAGTTIPISAASSQPAILPTSVEQSAKATATAAQANLIKQQEELERKAAELERKEQEIQNRTGGTALNTGAKENNWPPLPKFSPVKPCFYQDFEEEIPEEYRRICKRMYYLWMFHSATLFLNVLACLAYFTADAANGVDFGLSILWFILFTPVAFICWYRPVYKAFRSDSSFSFFFFFFVFFFQVAVYIIQTVGIPKWGNSGWISSISMIGKNLAVAVVMMVVAGFFTVNAVLAVILLKMVHSKYRRTGASFTKAQQEFSTGVLTNRTVQTAAAAPELPIVERRNWLIHQHYICKDYDTCKAIIKEQLQETNGTCEYAIYVQALILRLEGKIQQSLELFQSCAVLNPSSADNLKQVARSLFLLGKHKAAIEFYHEAARLNEKDWEISHNLGLCYFFIKDFKNAEEHLNVALQINKHDKTFMMLGNVHLLAGETDKAIEVYKRAVEYSPENTELLTTLGLLFLQLGKYQKAFEHLGNALTFDPNNYKAILAAGSMMQTHGDFDVAMNKYRVAACAVPESPPLWNNIGMCFFGKKKYVAAISCLKRAHYLSPFDWKVLYNLGLVHLTMQQYASAFHFLSAAINLNPRMGDLYMLLAVALTNLEDVENATRAYEQAVMMDESNPLVNLNFAIFLYNHGEKKGALDQYQEMERQGQPASRQQQQL</sequence>
<feature type="compositionally biased region" description="Low complexity" evidence="29">
    <location>
        <begin position="2464"/>
        <end position="2490"/>
    </location>
</feature>
<dbReference type="InterPro" id="IPR036961">
    <property type="entry name" value="Kinesin_motor_dom_sf"/>
</dbReference>
<keyword evidence="21 26" id="KW-0009">Actin-binding</keyword>
<feature type="region of interest" description="Disordered" evidence="29">
    <location>
        <begin position="1133"/>
        <end position="1152"/>
    </location>
</feature>
<dbReference type="FunFam" id="3.40.850.10:FF:000013">
    <property type="entry name" value="unconventional myosin-IXa isoform X1"/>
    <property type="match status" value="1"/>
</dbReference>
<dbReference type="InterPro" id="IPR011990">
    <property type="entry name" value="TPR-like_helical_dom_sf"/>
</dbReference>
<feature type="compositionally biased region" description="Basic and acidic residues" evidence="29">
    <location>
        <begin position="1421"/>
        <end position="1434"/>
    </location>
</feature>
<keyword evidence="20 26" id="KW-0505">Motor protein</keyword>
<evidence type="ECO:0000256" key="26">
    <source>
        <dbReference type="PROSITE-ProRule" id="PRU00782"/>
    </source>
</evidence>
<dbReference type="FunFam" id="1.10.555.10:FF:000009">
    <property type="entry name" value="unconventional myosin-IXa isoform X1"/>
    <property type="match status" value="1"/>
</dbReference>
<name>A0A4U5U5N4_COLLU</name>
<dbReference type="InterPro" id="IPR046349">
    <property type="entry name" value="C1-like_sf"/>
</dbReference>
<dbReference type="InterPro" id="IPR027417">
    <property type="entry name" value="P-loop_NTPase"/>
</dbReference>
<reference evidence="34 35" key="1">
    <citation type="submission" date="2019-01" db="EMBL/GenBank/DDBJ databases">
        <title>Genome Assembly of Collichthys lucidus.</title>
        <authorList>
            <person name="Cai M."/>
            <person name="Xiao S."/>
        </authorList>
    </citation>
    <scope>NUCLEOTIDE SEQUENCE [LARGE SCALE GENOMIC DNA]</scope>
    <source>
        <strain evidence="34">JT15FE1705JMU</strain>
        <tissue evidence="34">Muscle</tissue>
    </source>
</reference>
<dbReference type="FunFam" id="1.10.10.820:FF:000003">
    <property type="entry name" value="unconventional myosin-IXa isoform X1"/>
    <property type="match status" value="1"/>
</dbReference>
<evidence type="ECO:0000256" key="10">
    <source>
        <dbReference type="ARBA" id="ARBA00022737"/>
    </source>
</evidence>
<keyword evidence="6" id="KW-0343">GTPase activation</keyword>
<feature type="region of interest" description="Disordered" evidence="29">
    <location>
        <begin position="1185"/>
        <end position="1239"/>
    </location>
</feature>
<dbReference type="InterPro" id="IPR007273">
    <property type="entry name" value="SCAMP"/>
</dbReference>
<evidence type="ECO:0000256" key="14">
    <source>
        <dbReference type="ARBA" id="ARBA00022840"/>
    </source>
</evidence>
<dbReference type="Pfam" id="PF13181">
    <property type="entry name" value="TPR_8"/>
    <property type="match status" value="2"/>
</dbReference>
<dbReference type="GO" id="GO:0005096">
    <property type="term" value="F:GTPase activator activity"/>
    <property type="evidence" value="ECO:0007669"/>
    <property type="project" value="UniProtKB-KW"/>
</dbReference>
<feature type="region of interest" description="Disordered" evidence="29">
    <location>
        <begin position="1392"/>
        <end position="1468"/>
    </location>
</feature>
<dbReference type="GO" id="GO:0051015">
    <property type="term" value="F:actin filament binding"/>
    <property type="evidence" value="ECO:0007669"/>
    <property type="project" value="TreeGrafter"/>
</dbReference>
<dbReference type="Gene3D" id="1.20.5.4820">
    <property type="match status" value="1"/>
</dbReference>
<dbReference type="Gene3D" id="1.20.5.190">
    <property type="match status" value="2"/>
</dbReference>
<feature type="compositionally biased region" description="Polar residues" evidence="29">
    <location>
        <begin position="2415"/>
        <end position="2432"/>
    </location>
</feature>
<dbReference type="GO" id="GO:0045202">
    <property type="term" value="C:synapse"/>
    <property type="evidence" value="ECO:0007669"/>
    <property type="project" value="UniProtKB-SubCell"/>
</dbReference>
<evidence type="ECO:0000256" key="15">
    <source>
        <dbReference type="ARBA" id="ARBA00022989"/>
    </source>
</evidence>
<keyword evidence="11 26" id="KW-0547">Nucleotide-binding</keyword>
<feature type="repeat" description="TPR" evidence="25">
    <location>
        <begin position="3068"/>
        <end position="3101"/>
    </location>
</feature>
<evidence type="ECO:0000256" key="7">
    <source>
        <dbReference type="ARBA" id="ARBA00022490"/>
    </source>
</evidence>
<dbReference type="Pfam" id="PF13414">
    <property type="entry name" value="TPR_11"/>
    <property type="match status" value="1"/>
</dbReference>
<dbReference type="GO" id="GO:0035556">
    <property type="term" value="P:intracellular signal transduction"/>
    <property type="evidence" value="ECO:0007669"/>
    <property type="project" value="InterPro"/>
</dbReference>
<dbReference type="EMBL" id="CM014081">
    <property type="protein sequence ID" value="TKS69556.1"/>
    <property type="molecule type" value="Genomic_DNA"/>
</dbReference>
<keyword evidence="9" id="KW-0479">Metal-binding</keyword>
<keyword evidence="17 28" id="KW-0175">Coiled coil</keyword>
<feature type="domain" description="Ras-associating" evidence="31">
    <location>
        <begin position="25"/>
        <end position="125"/>
    </location>
</feature>
<dbReference type="FunFam" id="1.20.120.720:FF:000003">
    <property type="entry name" value="Putative unconventional myosin-IXa"/>
    <property type="match status" value="1"/>
</dbReference>
<dbReference type="FunFam" id="1.25.40.10:FF:000237">
    <property type="entry name" value="Bardet-Biedl syndrome 4 (Human)"/>
    <property type="match status" value="1"/>
</dbReference>
<proteinExistence type="inferred from homology"/>
<dbReference type="InterPro" id="IPR046990">
    <property type="entry name" value="RhoGAP_myosin_IX"/>
</dbReference>
<feature type="compositionally biased region" description="Basic and acidic residues" evidence="29">
    <location>
        <begin position="1185"/>
        <end position="1199"/>
    </location>
</feature>
<evidence type="ECO:0000256" key="20">
    <source>
        <dbReference type="ARBA" id="ARBA00023175"/>
    </source>
</evidence>
<keyword evidence="7" id="KW-0963">Cytoplasm</keyword>
<dbReference type="SMART" id="SM00242">
    <property type="entry name" value="MYSc"/>
    <property type="match status" value="1"/>
</dbReference>
<keyword evidence="19 27" id="KW-0472">Membrane</keyword>
<dbReference type="GO" id="GO:0044295">
    <property type="term" value="C:axonal growth cone"/>
    <property type="evidence" value="ECO:0007669"/>
    <property type="project" value="TreeGrafter"/>
</dbReference>
<evidence type="ECO:0000313" key="35">
    <source>
        <dbReference type="Proteomes" id="UP000298787"/>
    </source>
</evidence>
<dbReference type="InterPro" id="IPR001609">
    <property type="entry name" value="Myosin_head_motor_dom-like"/>
</dbReference>
<dbReference type="Pfam" id="PF00063">
    <property type="entry name" value="Myosin_head"/>
    <property type="match status" value="2"/>
</dbReference>
<keyword evidence="8 27" id="KW-0812">Transmembrane</keyword>
<evidence type="ECO:0000259" key="31">
    <source>
        <dbReference type="PROSITE" id="PS50200"/>
    </source>
</evidence>
<evidence type="ECO:0000259" key="33">
    <source>
        <dbReference type="PROSITE" id="PS51456"/>
    </source>
</evidence>
<comment type="function">
    <text evidence="24">Myosins are actin-based motor molecules with ATPase activity. Unconventional myosins serve in intracellular movements. Regulates Rho by stimulating it's GTPase activity in neurons. Required for the regulation of neurite branching and motor neuron axon guidance.</text>
</comment>
<feature type="domain" description="Rho-GAP" evidence="32">
    <location>
        <begin position="2100"/>
        <end position="2288"/>
    </location>
</feature>
<dbReference type="SUPFAM" id="SSF48452">
    <property type="entry name" value="TPR-like"/>
    <property type="match status" value="1"/>
</dbReference>
<dbReference type="SMART" id="SM00015">
    <property type="entry name" value="IQ"/>
    <property type="match status" value="5"/>
</dbReference>
<dbReference type="InterPro" id="IPR019734">
    <property type="entry name" value="TPR_rpt"/>
</dbReference>
<evidence type="ECO:0000256" key="22">
    <source>
        <dbReference type="ARBA" id="ARBA00023273"/>
    </source>
</evidence>
<keyword evidence="35" id="KW-1185">Reference proteome</keyword>
<feature type="compositionally biased region" description="Basic and acidic residues" evidence="29">
    <location>
        <begin position="1214"/>
        <end position="1225"/>
    </location>
</feature>
<evidence type="ECO:0000256" key="3">
    <source>
        <dbReference type="ARBA" id="ARBA00004496"/>
    </source>
</evidence>
<feature type="compositionally biased region" description="Basic and acidic residues" evidence="29">
    <location>
        <begin position="2570"/>
        <end position="2582"/>
    </location>
</feature>
<feature type="compositionally biased region" description="Polar residues" evidence="29">
    <location>
        <begin position="735"/>
        <end position="745"/>
    </location>
</feature>
<dbReference type="Gene3D" id="1.10.10.820">
    <property type="match status" value="1"/>
</dbReference>
<evidence type="ECO:0000256" key="27">
    <source>
        <dbReference type="RuleBase" id="RU363122"/>
    </source>
</evidence>
<evidence type="ECO:0000256" key="12">
    <source>
        <dbReference type="ARBA" id="ARBA00022771"/>
    </source>
</evidence>
<evidence type="ECO:0000256" key="5">
    <source>
        <dbReference type="ARBA" id="ARBA00008314"/>
    </source>
</evidence>
<keyword evidence="25" id="KW-0802">TPR repeat</keyword>
<dbReference type="PROSITE" id="PS50081">
    <property type="entry name" value="ZF_DAG_PE_2"/>
    <property type="match status" value="1"/>
</dbReference>
<dbReference type="InterPro" id="IPR000159">
    <property type="entry name" value="RA_dom"/>
</dbReference>
<dbReference type="PANTHER" id="PTHR46184">
    <property type="entry name" value="UNCONVENTIONAL MYOSIN-IXB-LIKE PROTEIN"/>
    <property type="match status" value="1"/>
</dbReference>
<dbReference type="InterPro" id="IPR000048">
    <property type="entry name" value="IQ_motif_EF-hand-BS"/>
</dbReference>
<feature type="compositionally biased region" description="Basic residues" evidence="29">
    <location>
        <begin position="2558"/>
        <end position="2569"/>
    </location>
</feature>
<feature type="region of interest" description="Disordered" evidence="29">
    <location>
        <begin position="1251"/>
        <end position="1378"/>
    </location>
</feature>
<dbReference type="PROSITE" id="PS50200">
    <property type="entry name" value="RA"/>
    <property type="match status" value="1"/>
</dbReference>
<feature type="binding site" evidence="26">
    <location>
        <begin position="254"/>
        <end position="261"/>
    </location>
    <ligand>
        <name>ATP</name>
        <dbReference type="ChEBI" id="CHEBI:30616"/>
    </ligand>
</feature>
<dbReference type="SUPFAM" id="SSF57889">
    <property type="entry name" value="Cysteine-rich domain"/>
    <property type="match status" value="1"/>
</dbReference>
<organism evidence="34 35">
    <name type="scientific">Collichthys lucidus</name>
    <name type="common">Big head croaker</name>
    <name type="synonym">Sciaena lucida</name>
    <dbReference type="NCBI Taxonomy" id="240159"/>
    <lineage>
        <taxon>Eukaryota</taxon>
        <taxon>Metazoa</taxon>
        <taxon>Chordata</taxon>
        <taxon>Craniata</taxon>
        <taxon>Vertebrata</taxon>
        <taxon>Euteleostomi</taxon>
        <taxon>Actinopterygii</taxon>
        <taxon>Neopterygii</taxon>
        <taxon>Teleostei</taxon>
        <taxon>Neoteleostei</taxon>
        <taxon>Acanthomorphata</taxon>
        <taxon>Eupercaria</taxon>
        <taxon>Sciaenidae</taxon>
        <taxon>Collichthys</taxon>
    </lineage>
</organism>
<feature type="region of interest" description="Disordered" evidence="29">
    <location>
        <begin position="1844"/>
        <end position="1889"/>
    </location>
</feature>
<feature type="compositionally biased region" description="Basic residues" evidence="29">
    <location>
        <begin position="716"/>
        <end position="730"/>
    </location>
</feature>
<evidence type="ECO:0000256" key="1">
    <source>
        <dbReference type="ARBA" id="ARBA00004141"/>
    </source>
</evidence>
<dbReference type="InterPro" id="IPR000198">
    <property type="entry name" value="RhoGAP_dom"/>
</dbReference>
<evidence type="ECO:0000256" key="9">
    <source>
        <dbReference type="ARBA" id="ARBA00022723"/>
    </source>
</evidence>
<keyword evidence="22" id="KW-0966">Cell projection</keyword>
<dbReference type="SUPFAM" id="SSF52540">
    <property type="entry name" value="P-loop containing nucleoside triphosphate hydrolases"/>
    <property type="match status" value="1"/>
</dbReference>